<dbReference type="AlphaFoldDB" id="A0A370BFM3"/>
<accession>A0A370BFM3</accession>
<reference evidence="1 2" key="1">
    <citation type="submission" date="2018-07" db="EMBL/GenBank/DDBJ databases">
        <title>Section-level genome sequencing of Aspergillus section Nigri to investigate inter- and intra-species variation.</title>
        <authorList>
            <consortium name="DOE Joint Genome Institute"/>
            <person name="Vesth T.C."/>
            <person name="Nybo J.L."/>
            <person name="Theobald S."/>
            <person name="Frisvad J.C."/>
            <person name="Larsen T.O."/>
            <person name="Nielsen K.F."/>
            <person name="Hoof J.B."/>
            <person name="Brandl J."/>
            <person name="Salamov A."/>
            <person name="Riley R."/>
            <person name="Gladden J.M."/>
            <person name="Phatale P."/>
            <person name="Nielsen M.T."/>
            <person name="Lyhne E.K."/>
            <person name="Kogle M.E."/>
            <person name="Strasser K."/>
            <person name="McDonnell E."/>
            <person name="Barry K."/>
            <person name="Clum A."/>
            <person name="Chen C."/>
            <person name="Nolan M."/>
            <person name="Sandor L."/>
            <person name="Kuo A."/>
            <person name="Lipzen A."/>
            <person name="Hainaut M."/>
            <person name="Drula E."/>
            <person name="Tsang A."/>
            <person name="Magnuson J.K."/>
            <person name="Henrissat B."/>
            <person name="Wiebenga A."/>
            <person name="Simmons B.A."/>
            <person name="Makela M.R."/>
            <person name="De vries R.P."/>
            <person name="Grigoriev I.V."/>
            <person name="Mortensen U.H."/>
            <person name="Baker S.E."/>
            <person name="Andersen M.R."/>
        </authorList>
    </citation>
    <scope>NUCLEOTIDE SEQUENCE [LARGE SCALE GENOMIC DNA]</scope>
    <source>
        <strain evidence="1 2">ATCC 13496</strain>
    </source>
</reference>
<dbReference type="Proteomes" id="UP000253845">
    <property type="component" value="Unassembled WGS sequence"/>
</dbReference>
<dbReference type="EMBL" id="KZ851971">
    <property type="protein sequence ID" value="RDH14276.1"/>
    <property type="molecule type" value="Genomic_DNA"/>
</dbReference>
<evidence type="ECO:0000313" key="2">
    <source>
        <dbReference type="Proteomes" id="UP000253845"/>
    </source>
</evidence>
<dbReference type="VEuPathDB" id="FungiDB:M747DRAFT_311010"/>
<organism evidence="1 2">
    <name type="scientific">Aspergillus niger ATCC 13496</name>
    <dbReference type="NCBI Taxonomy" id="1353008"/>
    <lineage>
        <taxon>Eukaryota</taxon>
        <taxon>Fungi</taxon>
        <taxon>Dikarya</taxon>
        <taxon>Ascomycota</taxon>
        <taxon>Pezizomycotina</taxon>
        <taxon>Eurotiomycetes</taxon>
        <taxon>Eurotiomycetidae</taxon>
        <taxon>Eurotiales</taxon>
        <taxon>Aspergillaceae</taxon>
        <taxon>Aspergillus</taxon>
        <taxon>Aspergillus subgen. Circumdati</taxon>
    </lineage>
</organism>
<protein>
    <submittedName>
        <fullName evidence="1">Uncharacterized protein</fullName>
    </submittedName>
</protein>
<sequence>MSIITVSEPVPDITGVVKNICILCDSVGEFEEGIPWEIKEDYSLDAYYLLSLMRDILKDPYLSPALLQVERDIYEIESSQWIFCLRQSEQGGAVWTDGVRQLEIEEYGIVHCGNGMLEPGDGCGGLYMIFW</sequence>
<name>A0A370BFM3_ASPNG</name>
<gene>
    <name evidence="1" type="ORF">M747DRAFT_311010</name>
</gene>
<evidence type="ECO:0000313" key="1">
    <source>
        <dbReference type="EMBL" id="RDH14276.1"/>
    </source>
</evidence>
<proteinExistence type="predicted"/>